<dbReference type="InterPro" id="IPR052786">
    <property type="entry name" value="Spore_wall_assembly"/>
</dbReference>
<protein>
    <recommendedName>
        <fullName evidence="8">Sulfate transporter</fullName>
    </recommendedName>
</protein>
<evidence type="ECO:0000256" key="4">
    <source>
        <dbReference type="ARBA" id="ARBA00023136"/>
    </source>
</evidence>
<keyword evidence="4 5" id="KW-0472">Membrane</keyword>
<comment type="caution">
    <text evidence="6">The sequence shown here is derived from an EMBL/GenBank/DDBJ whole genome shotgun (WGS) entry which is preliminary data.</text>
</comment>
<keyword evidence="2 5" id="KW-0812">Transmembrane</keyword>
<evidence type="ECO:0000256" key="2">
    <source>
        <dbReference type="ARBA" id="ARBA00022692"/>
    </source>
</evidence>
<dbReference type="EMBL" id="CAXAMN010017891">
    <property type="protein sequence ID" value="CAK9051389.1"/>
    <property type="molecule type" value="Genomic_DNA"/>
</dbReference>
<evidence type="ECO:0000313" key="6">
    <source>
        <dbReference type="EMBL" id="CAK9051389.1"/>
    </source>
</evidence>
<evidence type="ECO:0008006" key="8">
    <source>
        <dbReference type="Google" id="ProtNLM"/>
    </source>
</evidence>
<dbReference type="Pfam" id="PF07264">
    <property type="entry name" value="EI24"/>
    <property type="match status" value="1"/>
</dbReference>
<gene>
    <name evidence="6" type="ORF">CCMP2556_LOCUS26102</name>
</gene>
<dbReference type="InterPro" id="IPR059112">
    <property type="entry name" value="CysZ/EI24"/>
</dbReference>
<name>A0ABP0MIS4_9DINO</name>
<proteinExistence type="predicted"/>
<dbReference type="Proteomes" id="UP001642484">
    <property type="component" value="Unassembled WGS sequence"/>
</dbReference>
<evidence type="ECO:0000313" key="7">
    <source>
        <dbReference type="Proteomes" id="UP001642484"/>
    </source>
</evidence>
<dbReference type="PANTHER" id="PTHR34292:SF2">
    <property type="entry name" value="OUTER SPORE WALL PROTEIN LDS1"/>
    <property type="match status" value="1"/>
</dbReference>
<evidence type="ECO:0000256" key="1">
    <source>
        <dbReference type="ARBA" id="ARBA00004141"/>
    </source>
</evidence>
<evidence type="ECO:0000256" key="5">
    <source>
        <dbReference type="SAM" id="Phobius"/>
    </source>
</evidence>
<feature type="transmembrane region" description="Helical" evidence="5">
    <location>
        <begin position="6"/>
        <end position="25"/>
    </location>
</feature>
<reference evidence="6 7" key="1">
    <citation type="submission" date="2024-02" db="EMBL/GenBank/DDBJ databases">
        <authorList>
            <person name="Chen Y."/>
            <person name="Shah S."/>
            <person name="Dougan E. K."/>
            <person name="Thang M."/>
            <person name="Chan C."/>
        </authorList>
    </citation>
    <scope>NUCLEOTIDE SEQUENCE [LARGE SCALE GENOMIC DNA]</scope>
</reference>
<evidence type="ECO:0000256" key="3">
    <source>
        <dbReference type="ARBA" id="ARBA00022989"/>
    </source>
</evidence>
<organism evidence="6 7">
    <name type="scientific">Durusdinium trenchii</name>
    <dbReference type="NCBI Taxonomy" id="1381693"/>
    <lineage>
        <taxon>Eukaryota</taxon>
        <taxon>Sar</taxon>
        <taxon>Alveolata</taxon>
        <taxon>Dinophyceae</taxon>
        <taxon>Suessiales</taxon>
        <taxon>Symbiodiniaceae</taxon>
        <taxon>Durusdinium</taxon>
    </lineage>
</organism>
<keyword evidence="7" id="KW-1185">Reference proteome</keyword>
<keyword evidence="3 5" id="KW-1133">Transmembrane helix</keyword>
<feature type="transmembrane region" description="Helical" evidence="5">
    <location>
        <begin position="66"/>
        <end position="92"/>
    </location>
</feature>
<accession>A0ABP0MIS4</accession>
<comment type="subcellular location">
    <subcellularLocation>
        <location evidence="1">Membrane</location>
        <topology evidence="1">Multi-pass membrane protein</topology>
    </subcellularLocation>
</comment>
<feature type="transmembrane region" description="Helical" evidence="5">
    <location>
        <begin position="201"/>
        <end position="226"/>
    </location>
</feature>
<dbReference type="PANTHER" id="PTHR34292">
    <property type="entry name" value="OUTER SPORE WALL PROTEIN LDS1"/>
    <property type="match status" value="1"/>
</dbReference>
<sequence length="281" mass="30785">MVQVAAATFPILGIGLFLGGGPKLWKEVVCPIIVSLLSTIISLVVLFSAALEPQASALINARWPGWIAWISAILLVLAETALVNIILMLVLFGCVQSKLHRAILEEKGIMEQLRTECAQEGRSLPEVNCARDLGHNILFLLGRIPLMIITLPLHGIPVLGQVAWVLLNGWIYSWELEAEFMVFARNLHGCKQQWRFIKPRCGAFVGFGAVAMALELIPFVGPWIFFASNACGAAVMSEQWFKETHTRNGTVWTKKPNLHASAVLGCSSSEETTQTDASNPI</sequence>
<feature type="transmembrane region" description="Helical" evidence="5">
    <location>
        <begin position="32"/>
        <end position="51"/>
    </location>
</feature>